<dbReference type="PRINTS" id="PR00081">
    <property type="entry name" value="GDHRDH"/>
</dbReference>
<dbReference type="SUPFAM" id="SSF51735">
    <property type="entry name" value="NAD(P)-binding Rossmann-fold domains"/>
    <property type="match status" value="1"/>
</dbReference>
<organism evidence="4 5">
    <name type="scientific">Cylicocyclus nassatus</name>
    <name type="common">Nematode worm</name>
    <dbReference type="NCBI Taxonomy" id="53992"/>
    <lineage>
        <taxon>Eukaryota</taxon>
        <taxon>Metazoa</taxon>
        <taxon>Ecdysozoa</taxon>
        <taxon>Nematoda</taxon>
        <taxon>Chromadorea</taxon>
        <taxon>Rhabditida</taxon>
        <taxon>Rhabditina</taxon>
        <taxon>Rhabditomorpha</taxon>
        <taxon>Strongyloidea</taxon>
        <taxon>Strongylidae</taxon>
        <taxon>Cylicocyclus</taxon>
    </lineage>
</organism>
<comment type="caution">
    <text evidence="4">The sequence shown here is derived from an EMBL/GenBank/DDBJ whole genome shotgun (WGS) entry which is preliminary data.</text>
</comment>
<name>A0AA36M6Q1_CYLNA</name>
<dbReference type="Pfam" id="PF00106">
    <property type="entry name" value="adh_short"/>
    <property type="match status" value="1"/>
</dbReference>
<dbReference type="GO" id="GO:0005737">
    <property type="term" value="C:cytoplasm"/>
    <property type="evidence" value="ECO:0007669"/>
    <property type="project" value="TreeGrafter"/>
</dbReference>
<evidence type="ECO:0000256" key="1">
    <source>
        <dbReference type="ARBA" id="ARBA00022857"/>
    </source>
</evidence>
<comment type="similarity">
    <text evidence="3">Belongs to the short-chain dehydrogenases/reductases (SDR) family.</text>
</comment>
<proteinExistence type="inferred from homology"/>
<dbReference type="PANTHER" id="PTHR43544:SF7">
    <property type="entry name" value="NADB-LER2"/>
    <property type="match status" value="1"/>
</dbReference>
<dbReference type="InterPro" id="IPR036291">
    <property type="entry name" value="NAD(P)-bd_dom_sf"/>
</dbReference>
<reference evidence="4" key="1">
    <citation type="submission" date="2023-07" db="EMBL/GenBank/DDBJ databases">
        <authorList>
            <consortium name="CYATHOMIX"/>
        </authorList>
    </citation>
    <scope>NUCLEOTIDE SEQUENCE</scope>
    <source>
        <strain evidence="4">N/A</strain>
    </source>
</reference>
<evidence type="ECO:0000256" key="2">
    <source>
        <dbReference type="ARBA" id="ARBA00023002"/>
    </source>
</evidence>
<keyword evidence="1" id="KW-0521">NADP</keyword>
<evidence type="ECO:0000256" key="3">
    <source>
        <dbReference type="RuleBase" id="RU000363"/>
    </source>
</evidence>
<dbReference type="Proteomes" id="UP001176961">
    <property type="component" value="Unassembled WGS sequence"/>
</dbReference>
<evidence type="ECO:0000313" key="5">
    <source>
        <dbReference type="Proteomes" id="UP001176961"/>
    </source>
</evidence>
<dbReference type="PRINTS" id="PR00080">
    <property type="entry name" value="SDRFAMILY"/>
</dbReference>
<keyword evidence="2" id="KW-0560">Oxidoreductase</keyword>
<accession>A0AA36M6Q1</accession>
<sequence length="271" mass="29351">MMFIVRATSKLKLLSSDMVYPASVFITGTDRGIGFGLVQEFLKIKSVEHVIAGALSPKDAKELNAIKDDRLKIVQIDIENDQSIKDAYTQAEKIVGDKGLNLLVNNAGVLPSYSTNGPISRETMMKCLNVNLLGTTIVSQIFLPLLKKASAHVSDDHLGVDRAAIINISSWFASISGNNDGSGHLGALAYKISKTCINQMGKTMSIDLAKDKIIVAQLCPGWVQTEMGNLNGIIAEITIEESASALVNTMTKLEKQHSGGFFDRHLKVIAY</sequence>
<dbReference type="EMBL" id="CATQJL010000305">
    <property type="protein sequence ID" value="CAJ0601189.1"/>
    <property type="molecule type" value="Genomic_DNA"/>
</dbReference>
<dbReference type="InterPro" id="IPR002347">
    <property type="entry name" value="SDR_fam"/>
</dbReference>
<dbReference type="GO" id="GO:0016491">
    <property type="term" value="F:oxidoreductase activity"/>
    <property type="evidence" value="ECO:0007669"/>
    <property type="project" value="UniProtKB-KW"/>
</dbReference>
<dbReference type="AlphaFoldDB" id="A0AA36M6Q1"/>
<dbReference type="InterPro" id="IPR051468">
    <property type="entry name" value="Fungal_SecMetab_SDRs"/>
</dbReference>
<dbReference type="Gene3D" id="3.40.50.720">
    <property type="entry name" value="NAD(P)-binding Rossmann-like Domain"/>
    <property type="match status" value="1"/>
</dbReference>
<dbReference type="CDD" id="cd05325">
    <property type="entry name" value="carb_red_sniffer_like_SDR_c"/>
    <property type="match status" value="1"/>
</dbReference>
<gene>
    <name evidence="4" type="ORF">CYNAS_LOCUS13172</name>
</gene>
<protein>
    <submittedName>
        <fullName evidence="4">Uncharacterized protein</fullName>
    </submittedName>
</protein>
<keyword evidence="5" id="KW-1185">Reference proteome</keyword>
<evidence type="ECO:0000313" key="4">
    <source>
        <dbReference type="EMBL" id="CAJ0601189.1"/>
    </source>
</evidence>
<dbReference type="PANTHER" id="PTHR43544">
    <property type="entry name" value="SHORT-CHAIN DEHYDROGENASE/REDUCTASE"/>
    <property type="match status" value="1"/>
</dbReference>